<accession>A0A2K1ISJ5</accession>
<dbReference type="Gramene" id="Pp3c21_18820V3.4">
    <property type="protein sequence ID" value="Pp3c21_18820V3.4"/>
    <property type="gene ID" value="Pp3c21_18820"/>
</dbReference>
<comment type="subunit">
    <text evidence="2">Homotrimer.</text>
</comment>
<evidence type="ECO:0000256" key="10">
    <source>
        <dbReference type="SAM" id="MobiDB-lite"/>
    </source>
</evidence>
<dbReference type="SMART" id="SM00415">
    <property type="entry name" value="HSF"/>
    <property type="match status" value="1"/>
</dbReference>
<dbReference type="OrthoDB" id="60033at2759"/>
<dbReference type="RefSeq" id="XP_024359690.1">
    <property type="nucleotide sequence ID" value="XM_024503922.2"/>
</dbReference>
<evidence type="ECO:0000256" key="9">
    <source>
        <dbReference type="RuleBase" id="RU004020"/>
    </source>
</evidence>
<evidence type="ECO:0000259" key="11">
    <source>
        <dbReference type="PROSITE" id="PS00434"/>
    </source>
</evidence>
<dbReference type="GeneID" id="112274423"/>
<name>A0A2K1ISJ5_PHYPA</name>
<dbReference type="Gramene" id="Pp3c21_18820V3.5">
    <property type="protein sequence ID" value="Pp3c21_18820V3.5"/>
    <property type="gene ID" value="Pp3c21_18820"/>
</dbReference>
<dbReference type="Gene3D" id="1.10.10.10">
    <property type="entry name" value="Winged helix-like DNA-binding domain superfamily/Winged helix DNA-binding domain"/>
    <property type="match status" value="1"/>
</dbReference>
<dbReference type="GO" id="GO:0043565">
    <property type="term" value="F:sequence-specific DNA binding"/>
    <property type="evidence" value="ECO:0007669"/>
    <property type="project" value="InterPro"/>
</dbReference>
<dbReference type="PANTHER" id="PTHR10015">
    <property type="entry name" value="HEAT SHOCK TRANSCRIPTION FACTOR"/>
    <property type="match status" value="1"/>
</dbReference>
<evidence type="ECO:0000256" key="1">
    <source>
        <dbReference type="ARBA" id="ARBA00004123"/>
    </source>
</evidence>
<feature type="compositionally biased region" description="Polar residues" evidence="10">
    <location>
        <begin position="121"/>
        <end position="140"/>
    </location>
</feature>
<feature type="region of interest" description="Disordered" evidence="10">
    <location>
        <begin position="120"/>
        <end position="145"/>
    </location>
</feature>
<dbReference type="EnsemblPlants" id="Pp3c21_18820V3.1">
    <property type="protein sequence ID" value="Pp3c21_18820V3.1"/>
    <property type="gene ID" value="Pp3c21_18820"/>
</dbReference>
<dbReference type="EnsemblPlants" id="Pp3c21_18820V3.6">
    <property type="protein sequence ID" value="Pp3c21_18820V3.6"/>
    <property type="gene ID" value="Pp3c21_18820"/>
</dbReference>
<dbReference type="InterPro" id="IPR036388">
    <property type="entry name" value="WH-like_DNA-bd_sf"/>
</dbReference>
<reference evidence="13" key="3">
    <citation type="submission" date="2020-12" db="UniProtKB">
        <authorList>
            <consortium name="EnsemblPlants"/>
        </authorList>
    </citation>
    <scope>IDENTIFICATION</scope>
</reference>
<dbReference type="EnsemblPlants" id="Pp3c21_18820V3.4">
    <property type="protein sequence ID" value="Pp3c21_18820V3.4"/>
    <property type="gene ID" value="Pp3c21_18820"/>
</dbReference>
<proteinExistence type="inferred from homology"/>
<dbReference type="Gramene" id="Pp3c21_18820V3.6">
    <property type="protein sequence ID" value="Pp3c21_18820V3.6"/>
    <property type="gene ID" value="Pp3c21_18820"/>
</dbReference>
<evidence type="ECO:0000256" key="7">
    <source>
        <dbReference type="ARBA" id="ARBA00023163"/>
    </source>
</evidence>
<keyword evidence="5" id="KW-0346">Stress response</keyword>
<dbReference type="InterPro" id="IPR000232">
    <property type="entry name" value="HSF_DNA-bd"/>
</dbReference>
<evidence type="ECO:0000256" key="2">
    <source>
        <dbReference type="ARBA" id="ARBA00011233"/>
    </source>
</evidence>
<dbReference type="Pfam" id="PF00447">
    <property type="entry name" value="HSF_DNA-bind"/>
    <property type="match status" value="1"/>
</dbReference>
<evidence type="ECO:0000313" key="14">
    <source>
        <dbReference type="Proteomes" id="UP000006727"/>
    </source>
</evidence>
<keyword evidence="14" id="KW-1185">Reference proteome</keyword>
<evidence type="ECO:0000313" key="13">
    <source>
        <dbReference type="EnsemblPlants" id="Pp3c21_18820V3.1"/>
    </source>
</evidence>
<dbReference type="Proteomes" id="UP000006727">
    <property type="component" value="Chromosome 21"/>
</dbReference>
<keyword evidence="7" id="KW-0804">Transcription</keyword>
<reference evidence="12 14" key="2">
    <citation type="journal article" date="2018" name="Plant J.">
        <title>The Physcomitrella patens chromosome-scale assembly reveals moss genome structure and evolution.</title>
        <authorList>
            <person name="Lang D."/>
            <person name="Ullrich K.K."/>
            <person name="Murat F."/>
            <person name="Fuchs J."/>
            <person name="Jenkins J."/>
            <person name="Haas F.B."/>
            <person name="Piednoel M."/>
            <person name="Gundlach H."/>
            <person name="Van Bel M."/>
            <person name="Meyberg R."/>
            <person name="Vives C."/>
            <person name="Morata J."/>
            <person name="Symeonidi A."/>
            <person name="Hiss M."/>
            <person name="Muchero W."/>
            <person name="Kamisugi Y."/>
            <person name="Saleh O."/>
            <person name="Blanc G."/>
            <person name="Decker E.L."/>
            <person name="van Gessel N."/>
            <person name="Grimwood J."/>
            <person name="Hayes R.D."/>
            <person name="Graham S.W."/>
            <person name="Gunter L.E."/>
            <person name="McDaniel S.F."/>
            <person name="Hoernstein S.N.W."/>
            <person name="Larsson A."/>
            <person name="Li F.W."/>
            <person name="Perroud P.F."/>
            <person name="Phillips J."/>
            <person name="Ranjan P."/>
            <person name="Rokshar D.S."/>
            <person name="Rothfels C.J."/>
            <person name="Schneider L."/>
            <person name="Shu S."/>
            <person name="Stevenson D.W."/>
            <person name="Thummler F."/>
            <person name="Tillich M."/>
            <person name="Villarreal Aguilar J.C."/>
            <person name="Widiez T."/>
            <person name="Wong G.K."/>
            <person name="Wymore A."/>
            <person name="Zhang Y."/>
            <person name="Zimmer A.D."/>
            <person name="Quatrano R.S."/>
            <person name="Mayer K.F.X."/>
            <person name="Goodstein D."/>
            <person name="Casacuberta J.M."/>
            <person name="Vandepoele K."/>
            <person name="Reski R."/>
            <person name="Cuming A.C."/>
            <person name="Tuskan G.A."/>
            <person name="Maumus F."/>
            <person name="Salse J."/>
            <person name="Schmutz J."/>
            <person name="Rensing S.A."/>
        </authorList>
    </citation>
    <scope>NUCLEOTIDE SEQUENCE [LARGE SCALE GENOMIC DNA]</scope>
    <source>
        <strain evidence="13 14">cv. Gransden 2004</strain>
    </source>
</reference>
<feature type="domain" description="HSF-type DNA-binding" evidence="11">
    <location>
        <begin position="65"/>
        <end position="89"/>
    </location>
</feature>
<evidence type="ECO:0000256" key="6">
    <source>
        <dbReference type="ARBA" id="ARBA00023125"/>
    </source>
</evidence>
<evidence type="ECO:0000256" key="8">
    <source>
        <dbReference type="ARBA" id="ARBA00023242"/>
    </source>
</evidence>
<keyword evidence="4" id="KW-0805">Transcription regulation</keyword>
<evidence type="ECO:0000256" key="4">
    <source>
        <dbReference type="ARBA" id="ARBA00023015"/>
    </source>
</evidence>
<dbReference type="Gramene" id="Pp3c21_18820V3.1">
    <property type="protein sequence ID" value="Pp3c21_18820V3.1"/>
    <property type="gene ID" value="Pp3c21_18820"/>
</dbReference>
<comment type="similarity">
    <text evidence="9">Belongs to the HSF family.</text>
</comment>
<dbReference type="FunFam" id="1.10.10.10:FF:000037">
    <property type="entry name" value="Heat stress transcription factor B-4"/>
    <property type="match status" value="1"/>
</dbReference>
<dbReference type="STRING" id="3218.A0A2K1ISJ5"/>
<keyword evidence="8" id="KW-0539">Nucleus</keyword>
<dbReference type="PROSITE" id="PS00434">
    <property type="entry name" value="HSF_DOMAIN"/>
    <property type="match status" value="1"/>
</dbReference>
<dbReference type="SUPFAM" id="SSF46785">
    <property type="entry name" value="Winged helix' DNA-binding domain"/>
    <property type="match status" value="1"/>
</dbReference>
<evidence type="ECO:0000256" key="3">
    <source>
        <dbReference type="ARBA" id="ARBA00022553"/>
    </source>
</evidence>
<gene>
    <name evidence="13" type="primary">LOC112274423</name>
    <name evidence="12" type="ORF">PHYPA_026371</name>
</gene>
<comment type="subcellular location">
    <subcellularLocation>
        <location evidence="1">Nucleus</location>
    </subcellularLocation>
</comment>
<dbReference type="AlphaFoldDB" id="A0A2K1ISJ5"/>
<evidence type="ECO:0000313" key="12">
    <source>
        <dbReference type="EMBL" id="PNR32245.1"/>
    </source>
</evidence>
<dbReference type="GO" id="GO:0005634">
    <property type="term" value="C:nucleus"/>
    <property type="evidence" value="ECO:0000318"/>
    <property type="project" value="GO_Central"/>
</dbReference>
<keyword evidence="6" id="KW-0238">DNA-binding</keyword>
<evidence type="ECO:0000256" key="5">
    <source>
        <dbReference type="ARBA" id="ARBA00023016"/>
    </source>
</evidence>
<reference evidence="12 14" key="1">
    <citation type="journal article" date="2008" name="Science">
        <title>The Physcomitrella genome reveals evolutionary insights into the conquest of land by plants.</title>
        <authorList>
            <person name="Rensing S."/>
            <person name="Lang D."/>
            <person name="Zimmer A."/>
            <person name="Terry A."/>
            <person name="Salamov A."/>
            <person name="Shapiro H."/>
            <person name="Nishiyama T."/>
            <person name="Perroud P.-F."/>
            <person name="Lindquist E."/>
            <person name="Kamisugi Y."/>
            <person name="Tanahashi T."/>
            <person name="Sakakibara K."/>
            <person name="Fujita T."/>
            <person name="Oishi K."/>
            <person name="Shin-I T."/>
            <person name="Kuroki Y."/>
            <person name="Toyoda A."/>
            <person name="Suzuki Y."/>
            <person name="Hashimoto A."/>
            <person name="Yamaguchi K."/>
            <person name="Sugano A."/>
            <person name="Kohara Y."/>
            <person name="Fujiyama A."/>
            <person name="Anterola A."/>
            <person name="Aoki S."/>
            <person name="Ashton N."/>
            <person name="Barbazuk W.B."/>
            <person name="Barker E."/>
            <person name="Bennetzen J."/>
            <person name="Bezanilla M."/>
            <person name="Blankenship R."/>
            <person name="Cho S.H."/>
            <person name="Dutcher S."/>
            <person name="Estelle M."/>
            <person name="Fawcett J.A."/>
            <person name="Gundlach H."/>
            <person name="Hanada K."/>
            <person name="Heyl A."/>
            <person name="Hicks K.A."/>
            <person name="Hugh J."/>
            <person name="Lohr M."/>
            <person name="Mayer K."/>
            <person name="Melkozernov A."/>
            <person name="Murata T."/>
            <person name="Nelson D."/>
            <person name="Pils B."/>
            <person name="Prigge M."/>
            <person name="Reiss B."/>
            <person name="Renner T."/>
            <person name="Rombauts S."/>
            <person name="Rushton P."/>
            <person name="Sanderfoot A."/>
            <person name="Schween G."/>
            <person name="Shiu S.-H."/>
            <person name="Stueber K."/>
            <person name="Theodoulou F.L."/>
            <person name="Tu H."/>
            <person name="Van de Peer Y."/>
            <person name="Verrier P.J."/>
            <person name="Waters E."/>
            <person name="Wood A."/>
            <person name="Yang L."/>
            <person name="Cove D."/>
            <person name="Cuming A."/>
            <person name="Hasebe M."/>
            <person name="Lucas S."/>
            <person name="Mishler D.B."/>
            <person name="Reski R."/>
            <person name="Grigoriev I."/>
            <person name="Quatrano R.S."/>
            <person name="Boore J.L."/>
        </authorList>
    </citation>
    <scope>NUCLEOTIDE SEQUENCE [LARGE SCALE GENOMIC DNA]</scope>
    <source>
        <strain evidence="13 14">cv. Gransden 2004</strain>
    </source>
</reference>
<organism evidence="12">
    <name type="scientific">Physcomitrium patens</name>
    <name type="common">Spreading-leaved earth moss</name>
    <name type="synonym">Physcomitrella patens</name>
    <dbReference type="NCBI Taxonomy" id="3218"/>
    <lineage>
        <taxon>Eukaryota</taxon>
        <taxon>Viridiplantae</taxon>
        <taxon>Streptophyta</taxon>
        <taxon>Embryophyta</taxon>
        <taxon>Bryophyta</taxon>
        <taxon>Bryophytina</taxon>
        <taxon>Bryopsida</taxon>
        <taxon>Funariidae</taxon>
        <taxon>Funariales</taxon>
        <taxon>Funariaceae</taxon>
        <taxon>Physcomitrium</taxon>
    </lineage>
</organism>
<dbReference type="EnsemblPlants" id="Pp3c21_18820V3.5">
    <property type="protein sequence ID" value="Pp3c21_18820V3.5"/>
    <property type="gene ID" value="Pp3c21_18820"/>
</dbReference>
<dbReference type="PANTHER" id="PTHR10015:SF304">
    <property type="entry name" value="HEAT STRESS TRANSCRIPTION FACTOR B-4B"/>
    <property type="match status" value="1"/>
</dbReference>
<dbReference type="InterPro" id="IPR036390">
    <property type="entry name" value="WH_DNA-bd_sf"/>
</dbReference>
<keyword evidence="3" id="KW-0597">Phosphoprotein</keyword>
<dbReference type="GO" id="GO:0003700">
    <property type="term" value="F:DNA-binding transcription factor activity"/>
    <property type="evidence" value="ECO:0000318"/>
    <property type="project" value="GO_Central"/>
</dbReference>
<dbReference type="PaxDb" id="3218-PP1S85_27V6.1"/>
<protein>
    <recommendedName>
        <fullName evidence="11">HSF-type DNA-binding domain-containing protein</fullName>
    </recommendedName>
</protein>
<dbReference type="PRINTS" id="PR00056">
    <property type="entry name" value="HSFDOMAIN"/>
</dbReference>
<sequence length="426" mass="47332">MSLAFDNSETGCMLFYDCHRSVPAPFLTKTYHLVNDPATNDIVSWGEDGTTFVVWRPPEFARDLLPNYFKHNNFSSFVRQLNTYGFRKVVPERWEFANDYFRRGERHLLCEIHRRKALQPASGTGSAQQSRSLSPSTSIEDQAWSPISSPMSSPLPISVPTQHPTLPVMSISDENERLRKDNNLLLCEVSRLRRLYEETVSIIHQQYKATPTDFSALTSSLAGVEYSLIKSFGVGASGQSLETAGSVTALSGDAASQHRSLNPISRGDFEIPELSVHVRTTNHNFCKTISPPTFPERAPNAVFINPGNPKFPTGPKLTASAESLNSSNKLVKLFGVPLHSQVAISEPATIRREPAAVASTGLKRRQSDSPWDPVCEISDMDAPLCDQVFVRPPPRKCLRPESEPRPSPVQPPWLLICATRDEGVYI</sequence>
<dbReference type="EMBL" id="ABEU02000021">
    <property type="protein sequence ID" value="PNR32245.1"/>
    <property type="molecule type" value="Genomic_DNA"/>
</dbReference>